<protein>
    <submittedName>
        <fullName evidence="1">CIC11C00000004510</fullName>
    </submittedName>
</protein>
<dbReference type="AlphaFoldDB" id="A0A1L0GK56"/>
<dbReference type="Proteomes" id="UP000182259">
    <property type="component" value="Chromosome V"/>
</dbReference>
<name>A0A1L0GK56_9ASCO</name>
<evidence type="ECO:0000313" key="2">
    <source>
        <dbReference type="Proteomes" id="UP000182259"/>
    </source>
</evidence>
<sequence length="131" mass="14919">MTRIELHTRTVAAVQECNNKFGVFGRVLVENGIETLIQVSMNGTFHENVLSTDECDKYTSCVMEHNGGGSIGLFSEDEKLWTEANECYFTDSITDGHDDYVQWRLEELHDDPLLDYQLLKSAKMTNCGHEH</sequence>
<dbReference type="EMBL" id="LT635768">
    <property type="protein sequence ID" value="SGZ56581.1"/>
    <property type="molecule type" value="Genomic_DNA"/>
</dbReference>
<evidence type="ECO:0000313" key="1">
    <source>
        <dbReference type="EMBL" id="SGZ56581.1"/>
    </source>
</evidence>
<organism evidence="1 2">
    <name type="scientific">Sungouiella intermedia</name>
    <dbReference type="NCBI Taxonomy" id="45354"/>
    <lineage>
        <taxon>Eukaryota</taxon>
        <taxon>Fungi</taxon>
        <taxon>Dikarya</taxon>
        <taxon>Ascomycota</taxon>
        <taxon>Saccharomycotina</taxon>
        <taxon>Pichiomycetes</taxon>
        <taxon>Metschnikowiaceae</taxon>
        <taxon>Sungouiella</taxon>
    </lineage>
</organism>
<accession>A0A1L0GK56</accession>
<gene>
    <name evidence="1" type="ORF">SAMEA4029009_CIC11G00000004510</name>
</gene>
<proteinExistence type="predicted"/>
<reference evidence="1 2" key="1">
    <citation type="submission" date="2016-10" db="EMBL/GenBank/DDBJ databases">
        <authorList>
            <person name="de Groot N.N."/>
        </authorList>
    </citation>
    <scope>NUCLEOTIDE SEQUENCE [LARGE SCALE GENOMIC DNA]</scope>
    <source>
        <strain evidence="1 2">PYCC 4715</strain>
    </source>
</reference>